<dbReference type="Pfam" id="PF01797">
    <property type="entry name" value="Y1_Tnp"/>
    <property type="match status" value="1"/>
</dbReference>
<dbReference type="PANTHER" id="PTHR33360">
    <property type="entry name" value="TRANSPOSASE FOR INSERTION SEQUENCE ELEMENT IS200"/>
    <property type="match status" value="1"/>
</dbReference>
<dbReference type="EMBL" id="JBHSKS010000007">
    <property type="protein sequence ID" value="MFC5192269.1"/>
    <property type="molecule type" value="Genomic_DNA"/>
</dbReference>
<proteinExistence type="predicted"/>
<organism evidence="2 3">
    <name type="scientific">Algoriphagus aquatilis</name>
    <dbReference type="NCBI Taxonomy" id="490186"/>
    <lineage>
        <taxon>Bacteria</taxon>
        <taxon>Pseudomonadati</taxon>
        <taxon>Bacteroidota</taxon>
        <taxon>Cytophagia</taxon>
        <taxon>Cytophagales</taxon>
        <taxon>Cyclobacteriaceae</taxon>
        <taxon>Algoriphagus</taxon>
    </lineage>
</organism>
<comment type="caution">
    <text evidence="2">The sequence shown here is derived from an EMBL/GenBank/DDBJ whole genome shotgun (WGS) entry which is preliminary data.</text>
</comment>
<evidence type="ECO:0000313" key="3">
    <source>
        <dbReference type="Proteomes" id="UP001596163"/>
    </source>
</evidence>
<gene>
    <name evidence="2" type="primary">tnpA</name>
    <name evidence="2" type="ORF">ACFPIK_10855</name>
</gene>
<dbReference type="Proteomes" id="UP001596163">
    <property type="component" value="Unassembled WGS sequence"/>
</dbReference>
<protein>
    <submittedName>
        <fullName evidence="2">IS200/IS605 family transposase</fullName>
    </submittedName>
</protein>
<reference evidence="3" key="1">
    <citation type="journal article" date="2019" name="Int. J. Syst. Evol. Microbiol.">
        <title>The Global Catalogue of Microorganisms (GCM) 10K type strain sequencing project: providing services to taxonomists for standard genome sequencing and annotation.</title>
        <authorList>
            <consortium name="The Broad Institute Genomics Platform"/>
            <consortium name="The Broad Institute Genome Sequencing Center for Infectious Disease"/>
            <person name="Wu L."/>
            <person name="Ma J."/>
        </authorList>
    </citation>
    <scope>NUCLEOTIDE SEQUENCE [LARGE SCALE GENOMIC DNA]</scope>
    <source>
        <strain evidence="3">CGMCC 1.7030</strain>
    </source>
</reference>
<dbReference type="RefSeq" id="WP_377915115.1">
    <property type="nucleotide sequence ID" value="NZ_JBHSKS010000007.1"/>
</dbReference>
<accession>A0ABW0BYZ2</accession>
<name>A0ABW0BYZ2_9BACT</name>
<dbReference type="SMART" id="SM01321">
    <property type="entry name" value="Y1_Tnp"/>
    <property type="match status" value="1"/>
</dbReference>
<sequence length="146" mass="16826">MSHTFSKIWLHVLWSTKNRQPLISQKLEPPLYDFIKNEFKEMGCKVLAINGIADHIHCLFLISPQKSISDLIKQVKGSSSHFVNQSDLISEKFSWQTGFTVFSVSESIVSKVRAYIQNQKVHHGKQTPEDELISFLKMHEIDRENG</sequence>
<dbReference type="InterPro" id="IPR036515">
    <property type="entry name" value="Transposase_17_sf"/>
</dbReference>
<feature type="domain" description="Transposase IS200-like" evidence="1">
    <location>
        <begin position="5"/>
        <end position="119"/>
    </location>
</feature>
<dbReference type="PANTHER" id="PTHR33360:SF2">
    <property type="entry name" value="TRANSPOSASE FOR INSERTION SEQUENCE ELEMENT IS200"/>
    <property type="match status" value="1"/>
</dbReference>
<keyword evidence="3" id="KW-1185">Reference proteome</keyword>
<dbReference type="SUPFAM" id="SSF143422">
    <property type="entry name" value="Transposase IS200-like"/>
    <property type="match status" value="1"/>
</dbReference>
<dbReference type="Gene3D" id="3.30.70.1290">
    <property type="entry name" value="Transposase IS200-like"/>
    <property type="match status" value="1"/>
</dbReference>
<dbReference type="InterPro" id="IPR002686">
    <property type="entry name" value="Transposase_17"/>
</dbReference>
<dbReference type="NCBIfam" id="NF033573">
    <property type="entry name" value="transpos_IS200"/>
    <property type="match status" value="1"/>
</dbReference>
<evidence type="ECO:0000259" key="1">
    <source>
        <dbReference type="SMART" id="SM01321"/>
    </source>
</evidence>
<evidence type="ECO:0000313" key="2">
    <source>
        <dbReference type="EMBL" id="MFC5192269.1"/>
    </source>
</evidence>